<dbReference type="NCBIfam" id="TIGR00732">
    <property type="entry name" value="dprA"/>
    <property type="match status" value="1"/>
</dbReference>
<organism evidence="4 5">
    <name type="scientific">Candidatus Beckwithbacteria bacterium RIFCSPLOWO2_02_FULL_47_23</name>
    <dbReference type="NCBI Taxonomy" id="1797463"/>
    <lineage>
        <taxon>Bacteria</taxon>
        <taxon>Candidatus Beckwithiibacteriota</taxon>
    </lineage>
</organism>
<dbReference type="Gene3D" id="1.10.10.10">
    <property type="entry name" value="Winged helix-like DNA-binding domain superfamily/Winged helix DNA-binding domain"/>
    <property type="match status" value="1"/>
</dbReference>
<proteinExistence type="inferred from homology"/>
<comment type="similarity">
    <text evidence="1">Belongs to the DprA/Smf family.</text>
</comment>
<dbReference type="InterPro" id="IPR003488">
    <property type="entry name" value="DprA"/>
</dbReference>
<dbReference type="Gene3D" id="3.40.50.450">
    <property type="match status" value="1"/>
</dbReference>
<dbReference type="InterPro" id="IPR041614">
    <property type="entry name" value="DprA_WH"/>
</dbReference>
<dbReference type="InterPro" id="IPR057666">
    <property type="entry name" value="DrpA_SLOG"/>
</dbReference>
<dbReference type="PANTHER" id="PTHR43022:SF1">
    <property type="entry name" value="PROTEIN SMF"/>
    <property type="match status" value="1"/>
</dbReference>
<evidence type="ECO:0000313" key="4">
    <source>
        <dbReference type="EMBL" id="OGD59301.1"/>
    </source>
</evidence>
<evidence type="ECO:0000259" key="3">
    <source>
        <dbReference type="Pfam" id="PF17782"/>
    </source>
</evidence>
<dbReference type="SUPFAM" id="SSF102405">
    <property type="entry name" value="MCP/YpsA-like"/>
    <property type="match status" value="1"/>
</dbReference>
<dbReference type="PANTHER" id="PTHR43022">
    <property type="entry name" value="PROTEIN SMF"/>
    <property type="match status" value="1"/>
</dbReference>
<dbReference type="AlphaFoldDB" id="A0A1F5DWA6"/>
<accession>A0A1F5DWA6</accession>
<feature type="domain" description="Smf/DprA SLOG" evidence="2">
    <location>
        <begin position="12"/>
        <end position="219"/>
    </location>
</feature>
<gene>
    <name evidence="4" type="ORF">A3I57_02460</name>
</gene>
<comment type="caution">
    <text evidence="4">The sequence shown here is derived from an EMBL/GenBank/DDBJ whole genome shotgun (WGS) entry which is preliminary data.</text>
</comment>
<dbReference type="Pfam" id="PF17782">
    <property type="entry name" value="WHD_DprA"/>
    <property type="match status" value="1"/>
</dbReference>
<name>A0A1F5DWA6_9BACT</name>
<feature type="domain" description="DprA winged helix" evidence="3">
    <location>
        <begin position="233"/>
        <end position="284"/>
    </location>
</feature>
<dbReference type="EMBL" id="MEZQ01000037">
    <property type="protein sequence ID" value="OGD59301.1"/>
    <property type="molecule type" value="Genomic_DNA"/>
</dbReference>
<reference evidence="4 5" key="1">
    <citation type="journal article" date="2016" name="Nat. Commun.">
        <title>Thousands of microbial genomes shed light on interconnected biogeochemical processes in an aquifer system.</title>
        <authorList>
            <person name="Anantharaman K."/>
            <person name="Brown C.T."/>
            <person name="Hug L.A."/>
            <person name="Sharon I."/>
            <person name="Castelle C.J."/>
            <person name="Probst A.J."/>
            <person name="Thomas B.C."/>
            <person name="Singh A."/>
            <person name="Wilkins M.J."/>
            <person name="Karaoz U."/>
            <person name="Brodie E.L."/>
            <person name="Williams K.H."/>
            <person name="Hubbard S.S."/>
            <person name="Banfield J.F."/>
        </authorList>
    </citation>
    <scope>NUCLEOTIDE SEQUENCE [LARGE SCALE GENOMIC DNA]</scope>
</reference>
<dbReference type="Pfam" id="PF02481">
    <property type="entry name" value="DNA_processg_A"/>
    <property type="match status" value="1"/>
</dbReference>
<protein>
    <submittedName>
        <fullName evidence="4">DNA protecting protein DprA</fullName>
    </submittedName>
</protein>
<dbReference type="InterPro" id="IPR036388">
    <property type="entry name" value="WH-like_DNA-bd_sf"/>
</dbReference>
<dbReference type="Proteomes" id="UP000176364">
    <property type="component" value="Unassembled WGS sequence"/>
</dbReference>
<evidence type="ECO:0000313" key="5">
    <source>
        <dbReference type="Proteomes" id="UP000176364"/>
    </source>
</evidence>
<sequence>MAGWREWEIYKLAKKDYPSGLRRVKPRVKKLYYRGKWDEKLFSRAISVVGARRMTKYGEVMTQKLVSGLVEAGWTIISGFMYGIDTMAHKTCLENNGRTVAVLGSGLDCLTPAENDNLYTKILESGGVVLSEFEPKQEAKLWTFPYRNRIVVGLSRALLVVEAGEKSGSLVTARWAFGQKKPVLAVPGAVTSSLSAGTNWLIKNGAKLATDANDVLAELGESLQGPSLQVRINLTGEEKQVVELLKREEMDADEICRKLNQPISSVSILLSNLALEGAIEESGGKFMVI</sequence>
<evidence type="ECO:0000259" key="2">
    <source>
        <dbReference type="Pfam" id="PF02481"/>
    </source>
</evidence>
<evidence type="ECO:0000256" key="1">
    <source>
        <dbReference type="ARBA" id="ARBA00006525"/>
    </source>
</evidence>
<dbReference type="GO" id="GO:0009294">
    <property type="term" value="P:DNA-mediated transformation"/>
    <property type="evidence" value="ECO:0007669"/>
    <property type="project" value="InterPro"/>
</dbReference>